<name>A0A2U2MDJ8_9LACO</name>
<evidence type="ECO:0008006" key="4">
    <source>
        <dbReference type="Google" id="ProtNLM"/>
    </source>
</evidence>
<protein>
    <recommendedName>
        <fullName evidence="4">Cobalamin adenosyltransferase</fullName>
    </recommendedName>
</protein>
<evidence type="ECO:0000313" key="3">
    <source>
        <dbReference type="Proteomes" id="UP000245607"/>
    </source>
</evidence>
<feature type="transmembrane region" description="Helical" evidence="1">
    <location>
        <begin position="330"/>
        <end position="350"/>
    </location>
</feature>
<gene>
    <name evidence="2" type="ORF">DB362_00230</name>
</gene>
<feature type="transmembrane region" description="Helical" evidence="1">
    <location>
        <begin position="419"/>
        <end position="442"/>
    </location>
</feature>
<feature type="transmembrane region" description="Helical" evidence="1">
    <location>
        <begin position="388"/>
        <end position="407"/>
    </location>
</feature>
<comment type="caution">
    <text evidence="2">The sequence shown here is derived from an EMBL/GenBank/DDBJ whole genome shotgun (WGS) entry which is preliminary data.</text>
</comment>
<keyword evidence="1" id="KW-1133">Transmembrane helix</keyword>
<keyword evidence="1" id="KW-0812">Transmembrane</keyword>
<accession>A0A2U2MDJ8</accession>
<evidence type="ECO:0000313" key="2">
    <source>
        <dbReference type="EMBL" id="PWG54926.1"/>
    </source>
</evidence>
<proteinExistence type="predicted"/>
<dbReference type="EMBL" id="QFAS01000001">
    <property type="protein sequence ID" value="PWG54926.1"/>
    <property type="molecule type" value="Genomic_DNA"/>
</dbReference>
<organism evidence="2 3">
    <name type="scientific">Ligilactobacillus salivarius</name>
    <dbReference type="NCBI Taxonomy" id="1624"/>
    <lineage>
        <taxon>Bacteria</taxon>
        <taxon>Bacillati</taxon>
        <taxon>Bacillota</taxon>
        <taxon>Bacilli</taxon>
        <taxon>Lactobacillales</taxon>
        <taxon>Lactobacillaceae</taxon>
        <taxon>Ligilactobacillus</taxon>
    </lineage>
</organism>
<reference evidence="2 3" key="1">
    <citation type="submission" date="2018-05" db="EMBL/GenBank/DDBJ databases">
        <title>Lactobacillus salivarius genome sequencing and assembly.</title>
        <authorList>
            <person name="Audisio C."/>
            <person name="Albarracin L."/>
            <person name="Torres M.J."/>
            <person name="Hebert E.M."/>
            <person name="Saavedra L."/>
        </authorList>
    </citation>
    <scope>NUCLEOTIDE SEQUENCE [LARGE SCALE GENOMIC DNA]</scope>
    <source>
        <strain evidence="2 3">A3iob</strain>
    </source>
</reference>
<dbReference type="AlphaFoldDB" id="A0A2U2MDJ8"/>
<keyword evidence="1" id="KW-0472">Membrane</keyword>
<dbReference type="RefSeq" id="WP_109241519.1">
    <property type="nucleotide sequence ID" value="NZ_QFAS01000001.1"/>
</dbReference>
<sequence>MDGFISELNRDFSPKPEENVFTSIWNEYERVILQSLITSFGLDFLVQDQHGGDVDTIHNVREIGKDPNMRYKNKKNAEAYANREQYDTRKYHQDKRYIEINRKASESKKNGTLEDAYTGKTVARNAKMDLDHVVSAKEIHNDPGRILAGLEGTDLANSENNLKSTDRSINRSMQDKNIEDYLQKWEANRPQRQERINELKIKDSLSDKERKELTKLEKLEQIDPEKMRSENKKARIAYERKLAGTYYTSSKFLKDTTIAMGKRGAEMGLRQAIGFVFIEIWTAVKEEIKSLSSGKNLKDMLEAVAAGVKRGMENAKAKYREFLAKFREGFLAGALASLTTTICNIFFTTAKNLVKCIRQIYASVIQAGKVLLFNPDNLSFGDRMKTTITILATGASVLVGSAVGELMSKTPIATIPEVGPVIVTFCSSLVSGLLSCTLLIFLDRSKFINDIINGLNELSSLNGLQTVVDNYREIADAFERLAAKLESFDIEKFRAETEEYSKIATKIGNAGSEQELNNILHSAYKIFNIKIPWKGDFDSFMGNKSNHLVFE</sequence>
<evidence type="ECO:0000256" key="1">
    <source>
        <dbReference type="SAM" id="Phobius"/>
    </source>
</evidence>
<dbReference type="Proteomes" id="UP000245607">
    <property type="component" value="Unassembled WGS sequence"/>
</dbReference>